<dbReference type="HOGENOM" id="CLU_813282_0_0_9"/>
<protein>
    <recommendedName>
        <fullName evidence="3">Insulinase family protein</fullName>
    </recommendedName>
</protein>
<accession>C2KHB6</accession>
<reference evidence="1 2" key="1">
    <citation type="submission" date="2009-04" db="EMBL/GenBank/DDBJ databases">
        <authorList>
            <person name="Qin X."/>
            <person name="Bachman B."/>
            <person name="Battles P."/>
            <person name="Bell A."/>
            <person name="Bess C."/>
            <person name="Bickham C."/>
            <person name="Chaboub L."/>
            <person name="Chen D."/>
            <person name="Coyle M."/>
            <person name="Deiros D.R."/>
            <person name="Dinh H."/>
            <person name="Forbes L."/>
            <person name="Fowler G."/>
            <person name="Francisco L."/>
            <person name="Fu Q."/>
            <person name="Gubbala S."/>
            <person name="Hale W."/>
            <person name="Han Y."/>
            <person name="Hemphill L."/>
            <person name="Highlander S.K."/>
            <person name="Hirani K."/>
            <person name="Hogues M."/>
            <person name="Jackson L."/>
            <person name="Jakkamsetti A."/>
            <person name="Javaid M."/>
            <person name="Jiang H."/>
            <person name="Korchina V."/>
            <person name="Kovar C."/>
            <person name="Lara F."/>
            <person name="Lee S."/>
            <person name="Mata R."/>
            <person name="Mathew T."/>
            <person name="Moen C."/>
            <person name="Morales K."/>
            <person name="Munidasa M."/>
            <person name="Nazareth L."/>
            <person name="Ngo R."/>
            <person name="Nguyen L."/>
            <person name="Okwuonu G."/>
            <person name="Ongeri F."/>
            <person name="Patil S."/>
            <person name="Petrosino J."/>
            <person name="Pham C."/>
            <person name="Pham P."/>
            <person name="Pu L.-L."/>
            <person name="Puazo M."/>
            <person name="Raj R."/>
            <person name="Reid J."/>
            <person name="Rouhana J."/>
            <person name="Saada N."/>
            <person name="Shang Y."/>
            <person name="Simmons D."/>
            <person name="Thornton R."/>
            <person name="Warren J."/>
            <person name="Weissenberger G."/>
            <person name="Zhang J."/>
            <person name="Zhang L."/>
            <person name="Zhou C."/>
            <person name="Zhu D."/>
            <person name="Muzny D."/>
            <person name="Worley K."/>
            <person name="Gibbs R."/>
        </authorList>
    </citation>
    <scope>NUCLEOTIDE SEQUENCE [LARGE SCALE GENOMIC DNA]</scope>
    <source>
        <strain evidence="1 2">ATCC 19254</strain>
    </source>
</reference>
<dbReference type="RefSeq" id="WP_002816195.1">
    <property type="nucleotide sequence ID" value="NZ_GG693390.1"/>
</dbReference>
<evidence type="ECO:0000313" key="2">
    <source>
        <dbReference type="Proteomes" id="UP000004283"/>
    </source>
</evidence>
<dbReference type="Proteomes" id="UP000004283">
    <property type="component" value="Unassembled WGS sequence"/>
</dbReference>
<evidence type="ECO:0008006" key="3">
    <source>
        <dbReference type="Google" id="ProtNLM"/>
    </source>
</evidence>
<name>C2KHB6_LEUMC</name>
<dbReference type="AlphaFoldDB" id="C2KHB6"/>
<evidence type="ECO:0000313" key="1">
    <source>
        <dbReference type="EMBL" id="EEJ43394.1"/>
    </source>
</evidence>
<sequence>MLSEIFIWKPRIQGSVFITHLYEHLLYRYIQSELKRNEFDKEGIIVNSETFMDGTFTELFFIDRKLFSGLIDIIKAFPSQVSKQELIMAIKSEVPRIVDELSNEDSTEEDFAVYSGLEVLGYDFRDMFRVMNEDDTIEDLYAKITMAGSSEIYSLFDSKANYISSNFVTTRLPEVFISSYGKKEDFEYFNLSVTAQSIRQYFIYRLVSFILGQVDESILNREILDSQNIYLGYTFPVVTNQELNILGVVNGNKLIPVETILTEMNELNISIEKFTQLKNSFLTYLLVNVPQKDLFSDLVKAGLIRDLVNLNDMVDVVKHITLTEVNCFFENITKGSKLYDK</sequence>
<proteinExistence type="predicted"/>
<gene>
    <name evidence="1" type="ORF">HMPREF0555_0032</name>
</gene>
<dbReference type="EMBL" id="ACKV01000001">
    <property type="protein sequence ID" value="EEJ43394.1"/>
    <property type="molecule type" value="Genomic_DNA"/>
</dbReference>
<comment type="caution">
    <text evidence="1">The sequence shown here is derived from an EMBL/GenBank/DDBJ whole genome shotgun (WGS) entry which is preliminary data.</text>
</comment>
<organism evidence="1 2">
    <name type="scientific">Leuconostoc mesenteroides subsp. cremoris ATCC 19254</name>
    <dbReference type="NCBI Taxonomy" id="586220"/>
    <lineage>
        <taxon>Bacteria</taxon>
        <taxon>Bacillati</taxon>
        <taxon>Bacillota</taxon>
        <taxon>Bacilli</taxon>
        <taxon>Lactobacillales</taxon>
        <taxon>Lactobacillaceae</taxon>
        <taxon>Leuconostoc</taxon>
    </lineage>
</organism>